<dbReference type="GO" id="GO:0016301">
    <property type="term" value="F:kinase activity"/>
    <property type="evidence" value="ECO:0007669"/>
    <property type="project" value="UniProtKB-KW"/>
</dbReference>
<feature type="binding site" evidence="19">
    <location>
        <position position="312"/>
    </location>
    <ligand>
        <name>phosphoenolpyruvate</name>
        <dbReference type="ChEBI" id="CHEBI:58702"/>
    </ligand>
</feature>
<dbReference type="PANTHER" id="PTHR46244:SF3">
    <property type="entry name" value="PHOSPHOENOLPYRUVATE-PROTEIN PHOSPHOTRANSFERASE"/>
    <property type="match status" value="1"/>
</dbReference>
<dbReference type="NCBIfam" id="TIGR01417">
    <property type="entry name" value="PTS_I_fam"/>
    <property type="match status" value="1"/>
</dbReference>
<evidence type="ECO:0000313" key="25">
    <source>
        <dbReference type="Proteomes" id="UP000462362"/>
    </source>
</evidence>
<evidence type="ECO:0000256" key="18">
    <source>
        <dbReference type="PIRSR" id="PIRSR000732-1"/>
    </source>
</evidence>
<evidence type="ECO:0000256" key="20">
    <source>
        <dbReference type="PIRSR" id="PIRSR000732-3"/>
    </source>
</evidence>
<dbReference type="SUPFAM" id="SSF51621">
    <property type="entry name" value="Phosphoenolpyruvate/pyruvate domain"/>
    <property type="match status" value="1"/>
</dbReference>
<evidence type="ECO:0000256" key="11">
    <source>
        <dbReference type="ARBA" id="ARBA00022679"/>
    </source>
</evidence>
<keyword evidence="14 17" id="KW-0418">Kinase</keyword>
<comment type="subcellular location">
    <subcellularLocation>
        <location evidence="4 17">Cytoplasm</location>
    </subcellularLocation>
</comment>
<evidence type="ECO:0000256" key="5">
    <source>
        <dbReference type="ARBA" id="ARBA00007837"/>
    </source>
</evidence>
<dbReference type="InterPro" id="IPR050499">
    <property type="entry name" value="PEP-utilizing_PTS_enzyme"/>
</dbReference>
<keyword evidence="8 17" id="KW-0813">Transport</keyword>
<dbReference type="SUPFAM" id="SSF47831">
    <property type="entry name" value="Enzyme I of the PEP:sugar phosphotransferase system HPr-binding (sub)domain"/>
    <property type="match status" value="1"/>
</dbReference>
<evidence type="ECO:0000256" key="16">
    <source>
        <dbReference type="ARBA" id="ARBA00033235"/>
    </source>
</evidence>
<comment type="cofactor">
    <cofactor evidence="2 17 20">
        <name>Mg(2+)</name>
        <dbReference type="ChEBI" id="CHEBI:18420"/>
    </cofactor>
</comment>
<reference evidence="24 25" key="1">
    <citation type="journal article" date="2019" name="Nat. Med.">
        <title>A library of human gut bacterial isolates paired with longitudinal multiomics data enables mechanistic microbiome research.</title>
        <authorList>
            <person name="Poyet M."/>
            <person name="Groussin M."/>
            <person name="Gibbons S.M."/>
            <person name="Avila-Pacheco J."/>
            <person name="Jiang X."/>
            <person name="Kearney S.M."/>
            <person name="Perrotta A.R."/>
            <person name="Berdy B."/>
            <person name="Zhao S."/>
            <person name="Lieberman T.D."/>
            <person name="Swanson P.K."/>
            <person name="Smith M."/>
            <person name="Roesemann S."/>
            <person name="Alexander J.E."/>
            <person name="Rich S.A."/>
            <person name="Livny J."/>
            <person name="Vlamakis H."/>
            <person name="Clish C."/>
            <person name="Bullock K."/>
            <person name="Deik A."/>
            <person name="Scott J."/>
            <person name="Pierce K.A."/>
            <person name="Xavier R.J."/>
            <person name="Alm E.J."/>
        </authorList>
    </citation>
    <scope>NUCLEOTIDE SEQUENCE [LARGE SCALE GENOMIC DNA]</scope>
    <source>
        <strain evidence="24 25">BIOML-A2</strain>
    </source>
</reference>
<feature type="domain" description="Phosphotransferase system enzyme I N-terminal" evidence="23">
    <location>
        <begin position="13"/>
        <end position="136"/>
    </location>
</feature>
<dbReference type="Gene3D" id="3.20.20.60">
    <property type="entry name" value="Phosphoenolpyruvate-binding domains"/>
    <property type="match status" value="1"/>
</dbReference>
<dbReference type="GO" id="GO:0046872">
    <property type="term" value="F:metal ion binding"/>
    <property type="evidence" value="ECO:0007669"/>
    <property type="project" value="UniProtKB-KW"/>
</dbReference>
<dbReference type="AlphaFoldDB" id="A0A6I3RZ00"/>
<dbReference type="PIRSF" id="PIRSF000732">
    <property type="entry name" value="PTS_enzyme_I"/>
    <property type="match status" value="1"/>
</dbReference>
<evidence type="ECO:0000256" key="3">
    <source>
        <dbReference type="ARBA" id="ARBA00002728"/>
    </source>
</evidence>
<feature type="binding site" evidence="20">
    <location>
        <position position="455"/>
    </location>
    <ligand>
        <name>Mg(2+)</name>
        <dbReference type="ChEBI" id="CHEBI:18420"/>
    </ligand>
</feature>
<evidence type="ECO:0000256" key="12">
    <source>
        <dbReference type="ARBA" id="ARBA00022683"/>
    </source>
</evidence>
<dbReference type="EC" id="2.7.3.9" evidence="6 17"/>
<evidence type="ECO:0000256" key="13">
    <source>
        <dbReference type="ARBA" id="ARBA00022723"/>
    </source>
</evidence>
<keyword evidence="10 17" id="KW-0762">Sugar transport</keyword>
<accession>A0A6I3RZ00</accession>
<dbReference type="RefSeq" id="WP_008810292.1">
    <property type="nucleotide sequence ID" value="NZ_CAKVUT010000003.1"/>
</dbReference>
<feature type="binding site" evidence="19">
    <location>
        <begin position="478"/>
        <end position="479"/>
    </location>
    <ligand>
        <name>phosphoenolpyruvate</name>
        <dbReference type="ChEBI" id="CHEBI:58702"/>
    </ligand>
</feature>
<organism evidence="24 25">
    <name type="scientific">Parasutterella excrementihominis</name>
    <dbReference type="NCBI Taxonomy" id="487175"/>
    <lineage>
        <taxon>Bacteria</taxon>
        <taxon>Pseudomonadati</taxon>
        <taxon>Pseudomonadota</taxon>
        <taxon>Betaproteobacteria</taxon>
        <taxon>Burkholderiales</taxon>
        <taxon>Sutterellaceae</taxon>
        <taxon>Parasutterella</taxon>
    </lineage>
</organism>
<dbReference type="InterPro" id="IPR006318">
    <property type="entry name" value="PTS_EI-like"/>
</dbReference>
<dbReference type="SUPFAM" id="SSF52009">
    <property type="entry name" value="Phosphohistidine domain"/>
    <property type="match status" value="1"/>
</dbReference>
<dbReference type="Pfam" id="PF05524">
    <property type="entry name" value="PEP-utilisers_N"/>
    <property type="match status" value="1"/>
</dbReference>
<comment type="catalytic activity">
    <reaction evidence="1 17">
        <text>L-histidyl-[protein] + phosphoenolpyruvate = N(pros)-phospho-L-histidyl-[protein] + pyruvate</text>
        <dbReference type="Rhea" id="RHEA:23880"/>
        <dbReference type="Rhea" id="RHEA-COMP:9745"/>
        <dbReference type="Rhea" id="RHEA-COMP:9746"/>
        <dbReference type="ChEBI" id="CHEBI:15361"/>
        <dbReference type="ChEBI" id="CHEBI:29979"/>
        <dbReference type="ChEBI" id="CHEBI:58702"/>
        <dbReference type="ChEBI" id="CHEBI:64837"/>
        <dbReference type="EC" id="2.7.3.9"/>
    </reaction>
</comment>
<keyword evidence="24" id="KW-0670">Pyruvate</keyword>
<dbReference type="GO" id="GO:0009401">
    <property type="term" value="P:phosphoenolpyruvate-dependent sugar phosphotransferase system"/>
    <property type="evidence" value="ECO:0007669"/>
    <property type="project" value="UniProtKB-KW"/>
</dbReference>
<dbReference type="InterPro" id="IPR036618">
    <property type="entry name" value="PtsI_HPr-bd_sf"/>
</dbReference>
<feature type="active site" description="Tele-phosphohistidine intermediate" evidence="18">
    <location>
        <position position="205"/>
    </location>
</feature>
<dbReference type="InterPro" id="IPR015813">
    <property type="entry name" value="Pyrv/PenolPyrv_kinase-like_dom"/>
</dbReference>
<keyword evidence="12 17" id="KW-0598">Phosphotransferase system</keyword>
<evidence type="ECO:0000256" key="4">
    <source>
        <dbReference type="ARBA" id="ARBA00004496"/>
    </source>
</evidence>
<dbReference type="Gene3D" id="3.50.30.10">
    <property type="entry name" value="Phosphohistidine domain"/>
    <property type="match status" value="1"/>
</dbReference>
<evidence type="ECO:0000313" key="24">
    <source>
        <dbReference type="EMBL" id="MTU42523.1"/>
    </source>
</evidence>
<feature type="binding site" evidence="20">
    <location>
        <position position="479"/>
    </location>
    <ligand>
        <name>Mg(2+)</name>
        <dbReference type="ChEBI" id="CHEBI:18420"/>
    </ligand>
</feature>
<evidence type="ECO:0000256" key="17">
    <source>
        <dbReference type="PIRNR" id="PIRNR000732"/>
    </source>
</evidence>
<sequence>MSEKLVSQRQELRGVGVSSGIGFGHARVMQTSSLQVPRYSVTAEDVDKEIGRLRKSVSSVSRELDQMIRRSPKKAPKEVKTFLEVFKLLVNDSTMFDDVSDRIQTQQINVEWALQKHLEDMLKLFDSLTDAYLAERSDDIVHVIRRLQEELTGERRKIQEKVRNAQSEVILVTNDLSIADVIWLTEYEELDLVGIVTEKGGPTSHTALLSQTLFIPAVVGVAGALSVIKNNDRIFVDSNSGQIICNPTASEIKEIERNVKAQEKKYSQLYRARRRVAETKDKFRVTLKANVAMVSGLDEILHLGAQGVGLFRSEYLFMGRDNLPEEREQMESYRELIDTMAGRPVTIRTIDVGGDKLLSAEARKRNYFSSAEKEDNPALGLRAIRFTLANPNLFITQIRAILRAASGADVRIMLPMISSLQEIREAKRYIELAKTQLREEKLEFNEFVPVGIMIELPAAVICAEELLAEADFASLGTNDLIQYTLGVDRGNPSVAPLYDECHPAVLRLIRAAVKAAQKQNKPISICGEMGGRREMVPFFLGLGINELSMVPMQIPIVKEMIRSLKRSSCQRLTLKLVKSRDSGEVRKLLEQFTEKGVEENVG</sequence>
<dbReference type="PANTHER" id="PTHR46244">
    <property type="entry name" value="PHOSPHOENOLPYRUVATE-PROTEIN PHOSPHOTRANSFERASE"/>
    <property type="match status" value="1"/>
</dbReference>
<evidence type="ECO:0000259" key="21">
    <source>
        <dbReference type="Pfam" id="PF00391"/>
    </source>
</evidence>
<comment type="similarity">
    <text evidence="5 17">Belongs to the PEP-utilizing enzyme family.</text>
</comment>
<dbReference type="InterPro" id="IPR024692">
    <property type="entry name" value="PTS_EI"/>
</dbReference>
<dbReference type="EMBL" id="WNCL01000005">
    <property type="protein sequence ID" value="MTU42523.1"/>
    <property type="molecule type" value="Genomic_DNA"/>
</dbReference>
<evidence type="ECO:0000256" key="7">
    <source>
        <dbReference type="ARBA" id="ARBA00016544"/>
    </source>
</evidence>
<dbReference type="InterPro" id="IPR036637">
    <property type="entry name" value="Phosphohistidine_dom_sf"/>
</dbReference>
<comment type="caution">
    <text evidence="24">The sequence shown here is derived from an EMBL/GenBank/DDBJ whole genome shotgun (WGS) entry which is preliminary data.</text>
</comment>
<evidence type="ECO:0000256" key="2">
    <source>
        <dbReference type="ARBA" id="ARBA00001946"/>
    </source>
</evidence>
<protein>
    <recommendedName>
        <fullName evidence="7 17">Phosphoenolpyruvate-protein phosphotransferase</fullName>
        <ecNumber evidence="6 17">2.7.3.9</ecNumber>
    </recommendedName>
    <alternativeName>
        <fullName evidence="16 17">Phosphotransferase system, enzyme I</fullName>
    </alternativeName>
</protein>
<gene>
    <name evidence="24" type="primary">ptsP</name>
    <name evidence="24" type="ORF">GMD42_02575</name>
</gene>
<evidence type="ECO:0000256" key="19">
    <source>
        <dbReference type="PIRSR" id="PIRSR000732-2"/>
    </source>
</evidence>
<dbReference type="InterPro" id="IPR040442">
    <property type="entry name" value="Pyrv_kinase-like_dom_sf"/>
</dbReference>
<feature type="domain" description="PEP-utilising enzyme mobile" evidence="21">
    <location>
        <begin position="167"/>
        <end position="241"/>
    </location>
</feature>
<feature type="active site" description="Proton donor" evidence="18">
    <location>
        <position position="526"/>
    </location>
</feature>
<dbReference type="Gene3D" id="1.10.274.10">
    <property type="entry name" value="PtsI, HPr-binding domain"/>
    <property type="match status" value="1"/>
</dbReference>
<dbReference type="Pfam" id="PF02896">
    <property type="entry name" value="PEP-utilizers_C"/>
    <property type="match status" value="1"/>
</dbReference>
<dbReference type="Pfam" id="PF00391">
    <property type="entry name" value="PEP-utilizers"/>
    <property type="match status" value="1"/>
</dbReference>
<dbReference type="Proteomes" id="UP000462362">
    <property type="component" value="Unassembled WGS sequence"/>
</dbReference>
<name>A0A6I3RZ00_9BURK</name>
<dbReference type="PRINTS" id="PR01736">
    <property type="entry name" value="PHPHTRNFRASE"/>
</dbReference>
<dbReference type="InterPro" id="IPR000121">
    <property type="entry name" value="PEP_util_C"/>
</dbReference>
<proteinExistence type="inferred from homology"/>
<keyword evidence="11 17" id="KW-0808">Transferase</keyword>
<keyword evidence="9 17" id="KW-0963">Cytoplasm</keyword>
<evidence type="ECO:0000256" key="6">
    <source>
        <dbReference type="ARBA" id="ARBA00012232"/>
    </source>
</evidence>
<evidence type="ECO:0000256" key="14">
    <source>
        <dbReference type="ARBA" id="ARBA00022777"/>
    </source>
</evidence>
<comment type="function">
    <text evidence="3 17">General (non sugar-specific) component of the phosphoenolpyruvate-dependent sugar phosphotransferase system (sugar PTS). This major carbohydrate active-transport system catalyzes the phosphorylation of incoming sugar substrates concomitantly with their translocation across the cell membrane. Enzyme I transfers the phosphoryl group from phosphoenolpyruvate (PEP) to the phosphoryl carrier protein (HPr).</text>
</comment>
<dbReference type="GO" id="GO:0005737">
    <property type="term" value="C:cytoplasm"/>
    <property type="evidence" value="ECO:0007669"/>
    <property type="project" value="UniProtKB-SubCell"/>
</dbReference>
<dbReference type="InterPro" id="IPR008731">
    <property type="entry name" value="PTS_EIN"/>
</dbReference>
<keyword evidence="13 17" id="KW-0479">Metal-binding</keyword>
<dbReference type="GO" id="GO:0008965">
    <property type="term" value="F:phosphoenolpyruvate-protein phosphotransferase activity"/>
    <property type="evidence" value="ECO:0007669"/>
    <property type="project" value="UniProtKB-EC"/>
</dbReference>
<keyword evidence="15 17" id="KW-0460">Magnesium</keyword>
<evidence type="ECO:0000256" key="8">
    <source>
        <dbReference type="ARBA" id="ARBA00022448"/>
    </source>
</evidence>
<evidence type="ECO:0000256" key="1">
    <source>
        <dbReference type="ARBA" id="ARBA00000683"/>
    </source>
</evidence>
<feature type="binding site" evidence="19">
    <location>
        <position position="348"/>
    </location>
    <ligand>
        <name>phosphoenolpyruvate</name>
        <dbReference type="ChEBI" id="CHEBI:58702"/>
    </ligand>
</feature>
<evidence type="ECO:0000259" key="22">
    <source>
        <dbReference type="Pfam" id="PF02896"/>
    </source>
</evidence>
<evidence type="ECO:0000259" key="23">
    <source>
        <dbReference type="Pfam" id="PF05524"/>
    </source>
</evidence>
<feature type="domain" description="PEP-utilising enzyme C-terminal" evidence="22">
    <location>
        <begin position="271"/>
        <end position="564"/>
    </location>
</feature>
<feature type="binding site" evidence="19">
    <location>
        <position position="489"/>
    </location>
    <ligand>
        <name>phosphoenolpyruvate</name>
        <dbReference type="ChEBI" id="CHEBI:58702"/>
    </ligand>
</feature>
<evidence type="ECO:0000256" key="9">
    <source>
        <dbReference type="ARBA" id="ARBA00022490"/>
    </source>
</evidence>
<evidence type="ECO:0000256" key="15">
    <source>
        <dbReference type="ARBA" id="ARBA00022842"/>
    </source>
</evidence>
<dbReference type="InterPro" id="IPR008279">
    <property type="entry name" value="PEP-util_enz_mobile_dom"/>
</dbReference>
<evidence type="ECO:0000256" key="10">
    <source>
        <dbReference type="ARBA" id="ARBA00022597"/>
    </source>
</evidence>